<accession>G7IM23</accession>
<reference evidence="1 3" key="1">
    <citation type="journal article" date="2011" name="Nature">
        <title>The Medicago genome provides insight into the evolution of rhizobial symbioses.</title>
        <authorList>
            <person name="Young N.D."/>
            <person name="Debelle F."/>
            <person name="Oldroyd G.E."/>
            <person name="Geurts R."/>
            <person name="Cannon S.B."/>
            <person name="Udvardi M.K."/>
            <person name="Benedito V.A."/>
            <person name="Mayer K.F."/>
            <person name="Gouzy J."/>
            <person name="Schoof H."/>
            <person name="Van de Peer Y."/>
            <person name="Proost S."/>
            <person name="Cook D.R."/>
            <person name="Meyers B.C."/>
            <person name="Spannagl M."/>
            <person name="Cheung F."/>
            <person name="De Mita S."/>
            <person name="Krishnakumar V."/>
            <person name="Gundlach H."/>
            <person name="Zhou S."/>
            <person name="Mudge J."/>
            <person name="Bharti A.K."/>
            <person name="Murray J.D."/>
            <person name="Naoumkina M.A."/>
            <person name="Rosen B."/>
            <person name="Silverstein K.A."/>
            <person name="Tang H."/>
            <person name="Rombauts S."/>
            <person name="Zhao P.X."/>
            <person name="Zhou P."/>
            <person name="Barbe V."/>
            <person name="Bardou P."/>
            <person name="Bechner M."/>
            <person name="Bellec A."/>
            <person name="Berger A."/>
            <person name="Berges H."/>
            <person name="Bidwell S."/>
            <person name="Bisseling T."/>
            <person name="Choisne N."/>
            <person name="Couloux A."/>
            <person name="Denny R."/>
            <person name="Deshpande S."/>
            <person name="Dai X."/>
            <person name="Doyle J.J."/>
            <person name="Dudez A.M."/>
            <person name="Farmer A.D."/>
            <person name="Fouteau S."/>
            <person name="Franken C."/>
            <person name="Gibelin C."/>
            <person name="Gish J."/>
            <person name="Goldstein S."/>
            <person name="Gonzalez A.J."/>
            <person name="Green P.J."/>
            <person name="Hallab A."/>
            <person name="Hartog M."/>
            <person name="Hua A."/>
            <person name="Humphray S.J."/>
            <person name="Jeong D.H."/>
            <person name="Jing Y."/>
            <person name="Jocker A."/>
            <person name="Kenton S.M."/>
            <person name="Kim D.J."/>
            <person name="Klee K."/>
            <person name="Lai H."/>
            <person name="Lang C."/>
            <person name="Lin S."/>
            <person name="Macmil S.L."/>
            <person name="Magdelenat G."/>
            <person name="Matthews L."/>
            <person name="McCorrison J."/>
            <person name="Monaghan E.L."/>
            <person name="Mun J.H."/>
            <person name="Najar F.Z."/>
            <person name="Nicholson C."/>
            <person name="Noirot C."/>
            <person name="O'Bleness M."/>
            <person name="Paule C.R."/>
            <person name="Poulain J."/>
            <person name="Prion F."/>
            <person name="Qin B."/>
            <person name="Qu C."/>
            <person name="Retzel E.F."/>
            <person name="Riddle C."/>
            <person name="Sallet E."/>
            <person name="Samain S."/>
            <person name="Samson N."/>
            <person name="Sanders I."/>
            <person name="Saurat O."/>
            <person name="Scarpelli C."/>
            <person name="Schiex T."/>
            <person name="Segurens B."/>
            <person name="Severin A.J."/>
            <person name="Sherrier D.J."/>
            <person name="Shi R."/>
            <person name="Sims S."/>
            <person name="Singer S.R."/>
            <person name="Sinharoy S."/>
            <person name="Sterck L."/>
            <person name="Viollet A."/>
            <person name="Wang B.B."/>
            <person name="Wang K."/>
            <person name="Wang M."/>
            <person name="Wang X."/>
            <person name="Warfsmann J."/>
            <person name="Weissenbach J."/>
            <person name="White D.D."/>
            <person name="White J.D."/>
            <person name="Wiley G.B."/>
            <person name="Wincker P."/>
            <person name="Xing Y."/>
            <person name="Yang L."/>
            <person name="Yao Z."/>
            <person name="Ying F."/>
            <person name="Zhai J."/>
            <person name="Zhou L."/>
            <person name="Zuber A."/>
            <person name="Denarie J."/>
            <person name="Dixon R.A."/>
            <person name="May G.D."/>
            <person name="Schwartz D.C."/>
            <person name="Rogers J."/>
            <person name="Quetier F."/>
            <person name="Town C.D."/>
            <person name="Roe B.A."/>
        </authorList>
    </citation>
    <scope>NUCLEOTIDE SEQUENCE [LARGE SCALE GENOMIC DNA]</scope>
    <source>
        <strain evidence="1">A17</strain>
        <strain evidence="2 3">cv. Jemalong A17</strain>
    </source>
</reference>
<dbReference type="AlphaFoldDB" id="G7IM23"/>
<dbReference type="EnsemblPlants" id="AES64474">
    <property type="protein sequence ID" value="AES64474"/>
    <property type="gene ID" value="MTR_2g025770"/>
</dbReference>
<name>G7IM23_MEDTR</name>
<evidence type="ECO:0000313" key="3">
    <source>
        <dbReference type="Proteomes" id="UP000002051"/>
    </source>
</evidence>
<keyword evidence="3" id="KW-1185">Reference proteome</keyword>
<dbReference type="HOGENOM" id="CLU_2691445_0_0_1"/>
<proteinExistence type="predicted"/>
<protein>
    <submittedName>
        <fullName evidence="1 2">Uncharacterized protein</fullName>
    </submittedName>
</protein>
<sequence length="74" mass="9215">MTYFSCLDRREVVKRERQNSWDSLLFSISSTQRRKGEEMALFSQFTLWCVWFRREVGKREINEREYGKRERDEK</sequence>
<dbReference type="PaxDb" id="3880-AES64474"/>
<organism evidence="1 3">
    <name type="scientific">Medicago truncatula</name>
    <name type="common">Barrel medic</name>
    <name type="synonym">Medicago tribuloides</name>
    <dbReference type="NCBI Taxonomy" id="3880"/>
    <lineage>
        <taxon>Eukaryota</taxon>
        <taxon>Viridiplantae</taxon>
        <taxon>Streptophyta</taxon>
        <taxon>Embryophyta</taxon>
        <taxon>Tracheophyta</taxon>
        <taxon>Spermatophyta</taxon>
        <taxon>Magnoliopsida</taxon>
        <taxon>eudicotyledons</taxon>
        <taxon>Gunneridae</taxon>
        <taxon>Pentapetalae</taxon>
        <taxon>rosids</taxon>
        <taxon>fabids</taxon>
        <taxon>Fabales</taxon>
        <taxon>Fabaceae</taxon>
        <taxon>Papilionoideae</taxon>
        <taxon>50 kb inversion clade</taxon>
        <taxon>NPAAA clade</taxon>
        <taxon>Hologalegina</taxon>
        <taxon>IRL clade</taxon>
        <taxon>Trifolieae</taxon>
        <taxon>Medicago</taxon>
    </lineage>
</organism>
<evidence type="ECO:0000313" key="2">
    <source>
        <dbReference type="EnsemblPlants" id="AES64474"/>
    </source>
</evidence>
<dbReference type="Proteomes" id="UP000002051">
    <property type="component" value="Chromosome 2"/>
</dbReference>
<gene>
    <name evidence="1" type="ordered locus">MTR_2g025770</name>
</gene>
<reference evidence="1 3" key="2">
    <citation type="journal article" date="2014" name="BMC Genomics">
        <title>An improved genome release (version Mt4.0) for the model legume Medicago truncatula.</title>
        <authorList>
            <person name="Tang H."/>
            <person name="Krishnakumar V."/>
            <person name="Bidwell S."/>
            <person name="Rosen B."/>
            <person name="Chan A."/>
            <person name="Zhou S."/>
            <person name="Gentzbittel L."/>
            <person name="Childs K.L."/>
            <person name="Yandell M."/>
            <person name="Gundlach H."/>
            <person name="Mayer K.F."/>
            <person name="Schwartz D.C."/>
            <person name="Town C.D."/>
        </authorList>
    </citation>
    <scope>GENOME REANNOTATION</scope>
    <source>
        <strain evidence="2 3">cv. Jemalong A17</strain>
    </source>
</reference>
<reference evidence="2" key="3">
    <citation type="submission" date="2015-04" db="UniProtKB">
        <authorList>
            <consortium name="EnsemblPlants"/>
        </authorList>
    </citation>
    <scope>IDENTIFICATION</scope>
    <source>
        <strain evidence="2">cv. Jemalong A17</strain>
    </source>
</reference>
<dbReference type="EMBL" id="CM001218">
    <property type="protein sequence ID" value="AES64474.1"/>
    <property type="molecule type" value="Genomic_DNA"/>
</dbReference>
<evidence type="ECO:0000313" key="1">
    <source>
        <dbReference type="EMBL" id="AES64474.1"/>
    </source>
</evidence>